<dbReference type="RefSeq" id="WP_168104894.1">
    <property type="nucleotide sequence ID" value="NZ_CP051215.1"/>
</dbReference>
<reference evidence="4 5" key="1">
    <citation type="submission" date="2020-04" db="EMBL/GenBank/DDBJ databases">
        <title>Complete genome sequence of Spiroplasma platyhelix ATCC 51748, an insect isolate.</title>
        <authorList>
            <person name="Green E.A."/>
            <person name="Klassen J.L."/>
        </authorList>
    </citation>
    <scope>NUCLEOTIDE SEQUENCE [LARGE SCALE GENOMIC DNA]</scope>
    <source>
        <strain evidence="4 5">PALS-1</strain>
    </source>
</reference>
<keyword evidence="2" id="KW-0663">Pyridoxal phosphate</keyword>
<proteinExistence type="predicted"/>
<organism evidence="4 5">
    <name type="scientific">Spiroplasma platyhelix PALS-1</name>
    <dbReference type="NCBI Taxonomy" id="1276218"/>
    <lineage>
        <taxon>Bacteria</taxon>
        <taxon>Bacillati</taxon>
        <taxon>Mycoplasmatota</taxon>
        <taxon>Mollicutes</taxon>
        <taxon>Entomoplasmatales</taxon>
        <taxon>Spiroplasmataceae</taxon>
        <taxon>Spiroplasma</taxon>
    </lineage>
</organism>
<evidence type="ECO:0000256" key="2">
    <source>
        <dbReference type="ARBA" id="ARBA00022898"/>
    </source>
</evidence>
<dbReference type="Proteomes" id="UP000584587">
    <property type="component" value="Unassembled WGS sequence"/>
</dbReference>
<dbReference type="GO" id="GO:0008483">
    <property type="term" value="F:transaminase activity"/>
    <property type="evidence" value="ECO:0007669"/>
    <property type="project" value="UniProtKB-KW"/>
</dbReference>
<accession>A0A846TW81</accession>
<keyword evidence="5" id="KW-1185">Reference proteome</keyword>
<protein>
    <submittedName>
        <fullName evidence="4">Aminotransferase class V-fold PLP-dependent enzyme</fullName>
    </submittedName>
</protein>
<keyword evidence="4" id="KW-0808">Transferase</keyword>
<feature type="domain" description="Aminotransferase class V" evidence="3">
    <location>
        <begin position="24"/>
        <end position="406"/>
    </location>
</feature>
<sequence length="426" mass="48187">MNNNKTFSDIKSEFPFFKKNRNLVFFDSAATSLKPKVVIDAVNKYYQNYSTNTHNLDFPLAIETKDIYESCRQDVADFIHSQKNEVIFCPSTTFALNQIAYSLGQYLKEGDEVVLTTCEHSSLLLPFYRLAQEKKIILKFIDVSTDGLITITNLKKILTKKTRIVAFASMNNSLGTINNVRELAKIVKNFKIEKKSQADWPFEKVLVLIDGAQSISHSMTNVSQWDIDFFTFSAHKLFGPTGIAVWWAKAKWLDLMQPLILGGGMNGRIYKDGKFTLLDPPDRFEAGTPNLAGIFGLQAAIKYVREIGIENIAQYERELKKYALEQFKKHLGDKVVVYNENQESGILLFNVLNVAAEDVANYLGHQKIALRSGNFCAKLLSEVINCASSLRVSFSIYNNKQDVDHLIAALQKGFNDGGDFLNEFFN</sequence>
<dbReference type="AlphaFoldDB" id="A0A846TW81"/>
<dbReference type="InterPro" id="IPR015422">
    <property type="entry name" value="PyrdxlP-dep_Trfase_small"/>
</dbReference>
<dbReference type="EMBL" id="JAAVVK010000001">
    <property type="protein sequence ID" value="NKE38422.1"/>
    <property type="molecule type" value="Genomic_DNA"/>
</dbReference>
<dbReference type="Gene3D" id="3.90.1150.10">
    <property type="entry name" value="Aspartate Aminotransferase, domain 1"/>
    <property type="match status" value="1"/>
</dbReference>
<evidence type="ECO:0000313" key="5">
    <source>
        <dbReference type="Proteomes" id="UP000584587"/>
    </source>
</evidence>
<dbReference type="InterPro" id="IPR015424">
    <property type="entry name" value="PyrdxlP-dep_Trfase"/>
</dbReference>
<name>A0A846TW81_9MOLU</name>
<dbReference type="Gene3D" id="3.40.640.10">
    <property type="entry name" value="Type I PLP-dependent aspartate aminotransferase-like (Major domain)"/>
    <property type="match status" value="1"/>
</dbReference>
<dbReference type="PANTHER" id="PTHR43586:SF8">
    <property type="entry name" value="CYSTEINE DESULFURASE 1, CHLOROPLASTIC"/>
    <property type="match status" value="1"/>
</dbReference>
<evidence type="ECO:0000313" key="4">
    <source>
        <dbReference type="EMBL" id="NKE38422.1"/>
    </source>
</evidence>
<evidence type="ECO:0000256" key="1">
    <source>
        <dbReference type="ARBA" id="ARBA00001933"/>
    </source>
</evidence>
<dbReference type="Pfam" id="PF00266">
    <property type="entry name" value="Aminotran_5"/>
    <property type="match status" value="1"/>
</dbReference>
<keyword evidence="4" id="KW-0032">Aminotransferase</keyword>
<gene>
    <name evidence="4" type="ORF">HER12_01480</name>
</gene>
<dbReference type="SUPFAM" id="SSF53383">
    <property type="entry name" value="PLP-dependent transferases"/>
    <property type="match status" value="1"/>
</dbReference>
<dbReference type="PANTHER" id="PTHR43586">
    <property type="entry name" value="CYSTEINE DESULFURASE"/>
    <property type="match status" value="1"/>
</dbReference>
<dbReference type="InterPro" id="IPR000192">
    <property type="entry name" value="Aminotrans_V_dom"/>
</dbReference>
<dbReference type="InterPro" id="IPR015421">
    <property type="entry name" value="PyrdxlP-dep_Trfase_major"/>
</dbReference>
<comment type="caution">
    <text evidence="4">The sequence shown here is derived from an EMBL/GenBank/DDBJ whole genome shotgun (WGS) entry which is preliminary data.</text>
</comment>
<evidence type="ECO:0000259" key="3">
    <source>
        <dbReference type="Pfam" id="PF00266"/>
    </source>
</evidence>
<comment type="cofactor">
    <cofactor evidence="1">
        <name>pyridoxal 5'-phosphate</name>
        <dbReference type="ChEBI" id="CHEBI:597326"/>
    </cofactor>
</comment>